<dbReference type="InterPro" id="IPR030960">
    <property type="entry name" value="DHQS/DOIS_N"/>
</dbReference>
<evidence type="ECO:0000256" key="7">
    <source>
        <dbReference type="ARBA" id="ARBA00017684"/>
    </source>
</evidence>
<dbReference type="InterPro" id="IPR050071">
    <property type="entry name" value="Dehydroquinate_synthase"/>
</dbReference>
<dbReference type="HAMAP" id="MF_00110">
    <property type="entry name" value="DHQ_synthase"/>
    <property type="match status" value="1"/>
</dbReference>
<dbReference type="Pfam" id="PF01761">
    <property type="entry name" value="DHQ_synthase"/>
    <property type="match status" value="1"/>
</dbReference>
<feature type="binding site" evidence="17">
    <location>
        <position position="185"/>
    </location>
    <ligand>
        <name>Zn(2+)</name>
        <dbReference type="ChEBI" id="CHEBI:29105"/>
    </ligand>
</feature>
<keyword evidence="16 17" id="KW-0170">Cobalt</keyword>
<feature type="binding site" evidence="17">
    <location>
        <position position="143"/>
    </location>
    <ligand>
        <name>NAD(+)</name>
        <dbReference type="ChEBI" id="CHEBI:57540"/>
    </ligand>
</feature>
<evidence type="ECO:0000256" key="2">
    <source>
        <dbReference type="ARBA" id="ARBA00001911"/>
    </source>
</evidence>
<dbReference type="InterPro" id="IPR030963">
    <property type="entry name" value="DHQ_synth_fam"/>
</dbReference>
<evidence type="ECO:0000256" key="16">
    <source>
        <dbReference type="ARBA" id="ARBA00023285"/>
    </source>
</evidence>
<comment type="catalytic activity">
    <reaction evidence="1 17">
        <text>7-phospho-2-dehydro-3-deoxy-D-arabino-heptonate = 3-dehydroquinate + phosphate</text>
        <dbReference type="Rhea" id="RHEA:21968"/>
        <dbReference type="ChEBI" id="CHEBI:32364"/>
        <dbReference type="ChEBI" id="CHEBI:43474"/>
        <dbReference type="ChEBI" id="CHEBI:58394"/>
        <dbReference type="EC" id="4.2.3.4"/>
    </reaction>
</comment>
<gene>
    <name evidence="17" type="primary">aroB</name>
    <name evidence="20" type="ORF">ISF26_22990</name>
</gene>
<evidence type="ECO:0000256" key="6">
    <source>
        <dbReference type="ARBA" id="ARBA00013031"/>
    </source>
</evidence>
<evidence type="ECO:0000259" key="19">
    <source>
        <dbReference type="Pfam" id="PF24621"/>
    </source>
</evidence>
<evidence type="ECO:0000256" key="12">
    <source>
        <dbReference type="ARBA" id="ARBA00022833"/>
    </source>
</evidence>
<protein>
    <recommendedName>
        <fullName evidence="7 17">3-dehydroquinate synthase</fullName>
        <shortName evidence="17">DHQS</shortName>
        <ecNumber evidence="6 17">4.2.3.4</ecNumber>
    </recommendedName>
</protein>
<comment type="caution">
    <text evidence="17">Lacks conserved residue(s) required for the propagation of feature annotation.</text>
</comment>
<keyword evidence="11 17" id="KW-0547">Nucleotide-binding</keyword>
<dbReference type="CDD" id="cd08195">
    <property type="entry name" value="DHQS"/>
    <property type="match status" value="1"/>
</dbReference>
<dbReference type="GO" id="GO:0003856">
    <property type="term" value="F:3-dehydroquinate synthase activity"/>
    <property type="evidence" value="ECO:0007669"/>
    <property type="project" value="UniProtKB-EC"/>
</dbReference>
<feature type="domain" description="3-dehydroquinate synthase C-terminal" evidence="19">
    <location>
        <begin position="183"/>
        <end position="325"/>
    </location>
</feature>
<keyword evidence="10 17" id="KW-0479">Metal-binding</keyword>
<dbReference type="PIRSF" id="PIRSF001455">
    <property type="entry name" value="DHQ_synth"/>
    <property type="match status" value="1"/>
</dbReference>
<feature type="binding site" evidence="17">
    <location>
        <position position="264"/>
    </location>
    <ligand>
        <name>Zn(2+)</name>
        <dbReference type="ChEBI" id="CHEBI:29105"/>
    </ligand>
</feature>
<feature type="binding site" evidence="17">
    <location>
        <position position="247"/>
    </location>
    <ligand>
        <name>Zn(2+)</name>
        <dbReference type="ChEBI" id="CHEBI:29105"/>
    </ligand>
</feature>
<evidence type="ECO:0000256" key="10">
    <source>
        <dbReference type="ARBA" id="ARBA00022723"/>
    </source>
</evidence>
<dbReference type="Gene3D" id="1.20.1090.10">
    <property type="entry name" value="Dehydroquinate synthase-like - alpha domain"/>
    <property type="match status" value="1"/>
</dbReference>
<evidence type="ECO:0000313" key="21">
    <source>
        <dbReference type="Proteomes" id="UP001054846"/>
    </source>
</evidence>
<comment type="pathway">
    <text evidence="4 17">Metabolic intermediate biosynthesis; chorismate biosynthesis; chorismate from D-erythrose 4-phosphate and phosphoenolpyruvate: step 2/7.</text>
</comment>
<proteinExistence type="inferred from homology"/>
<keyword evidence="21" id="KW-1185">Reference proteome</keyword>
<evidence type="ECO:0000256" key="17">
    <source>
        <dbReference type="HAMAP-Rule" id="MF_00110"/>
    </source>
</evidence>
<dbReference type="InterPro" id="IPR016037">
    <property type="entry name" value="DHQ_synth_AroB"/>
</dbReference>
<dbReference type="NCBIfam" id="TIGR01357">
    <property type="entry name" value="aroB"/>
    <property type="match status" value="1"/>
</dbReference>
<evidence type="ECO:0000256" key="5">
    <source>
        <dbReference type="ARBA" id="ARBA00005412"/>
    </source>
</evidence>
<feature type="binding site" evidence="17">
    <location>
        <begin position="130"/>
        <end position="131"/>
    </location>
    <ligand>
        <name>NAD(+)</name>
        <dbReference type="ChEBI" id="CHEBI:57540"/>
    </ligand>
</feature>
<keyword evidence="14 17" id="KW-0057">Aromatic amino acid biosynthesis</keyword>
<dbReference type="EC" id="4.2.3.4" evidence="6 17"/>
<organism evidence="20 21">
    <name type="scientific">Gloeobacter morelensis MG652769</name>
    <dbReference type="NCBI Taxonomy" id="2781736"/>
    <lineage>
        <taxon>Bacteria</taxon>
        <taxon>Bacillati</taxon>
        <taxon>Cyanobacteriota</taxon>
        <taxon>Cyanophyceae</taxon>
        <taxon>Gloeobacterales</taxon>
        <taxon>Gloeobacteraceae</taxon>
        <taxon>Gloeobacter</taxon>
        <taxon>Gloeobacter morelensis</taxon>
    </lineage>
</organism>
<evidence type="ECO:0000256" key="4">
    <source>
        <dbReference type="ARBA" id="ARBA00004661"/>
    </source>
</evidence>
<evidence type="ECO:0000256" key="3">
    <source>
        <dbReference type="ARBA" id="ARBA00004496"/>
    </source>
</evidence>
<dbReference type="PANTHER" id="PTHR43622">
    <property type="entry name" value="3-DEHYDROQUINATE SYNTHASE"/>
    <property type="match status" value="1"/>
</dbReference>
<comment type="subcellular location">
    <subcellularLocation>
        <location evidence="3 17">Cytoplasm</location>
    </subcellularLocation>
</comment>
<accession>A0ABY3PLN0</accession>
<keyword evidence="13 17" id="KW-0520">NAD</keyword>
<dbReference type="RefSeq" id="WP_230841611.1">
    <property type="nucleotide sequence ID" value="NZ_CP063845.1"/>
</dbReference>
<evidence type="ECO:0000256" key="15">
    <source>
        <dbReference type="ARBA" id="ARBA00023239"/>
    </source>
</evidence>
<name>A0ABY3PLN0_9CYAN</name>
<keyword evidence="8 17" id="KW-0963">Cytoplasm</keyword>
<comment type="cofactor">
    <cofactor evidence="2 17">
        <name>NAD(+)</name>
        <dbReference type="ChEBI" id="CHEBI:57540"/>
    </cofactor>
</comment>
<comment type="similarity">
    <text evidence="5 17">Belongs to the sugar phosphate cyclases superfamily. Dehydroquinate synthase family.</text>
</comment>
<evidence type="ECO:0000256" key="11">
    <source>
        <dbReference type="ARBA" id="ARBA00022741"/>
    </source>
</evidence>
<dbReference type="EMBL" id="CP063845">
    <property type="protein sequence ID" value="UFP94566.1"/>
    <property type="molecule type" value="Genomic_DNA"/>
</dbReference>
<evidence type="ECO:0000256" key="14">
    <source>
        <dbReference type="ARBA" id="ARBA00023141"/>
    </source>
</evidence>
<dbReference type="Proteomes" id="UP001054846">
    <property type="component" value="Chromosome"/>
</dbReference>
<evidence type="ECO:0000259" key="18">
    <source>
        <dbReference type="Pfam" id="PF01761"/>
    </source>
</evidence>
<dbReference type="SUPFAM" id="SSF56796">
    <property type="entry name" value="Dehydroquinate synthase-like"/>
    <property type="match status" value="1"/>
</dbReference>
<feature type="binding site" evidence="17">
    <location>
        <position position="152"/>
    </location>
    <ligand>
        <name>NAD(+)</name>
        <dbReference type="ChEBI" id="CHEBI:57540"/>
    </ligand>
</feature>
<reference evidence="20 21" key="1">
    <citation type="journal article" date="2021" name="Genome Biol. Evol.">
        <title>Complete Genome Sequencing of a Novel Gloeobacter Species from a Waterfall Cave in Mexico.</title>
        <authorList>
            <person name="Saw J.H."/>
            <person name="Cardona T."/>
            <person name="Montejano G."/>
        </authorList>
    </citation>
    <scope>NUCLEOTIDE SEQUENCE [LARGE SCALE GENOMIC DNA]</scope>
    <source>
        <strain evidence="20">MG652769</strain>
    </source>
</reference>
<feature type="binding site" evidence="17">
    <location>
        <begin position="106"/>
        <end position="110"/>
    </location>
    <ligand>
        <name>NAD(+)</name>
        <dbReference type="ChEBI" id="CHEBI:57540"/>
    </ligand>
</feature>
<evidence type="ECO:0000256" key="9">
    <source>
        <dbReference type="ARBA" id="ARBA00022605"/>
    </source>
</evidence>
<keyword evidence="15 17" id="KW-0456">Lyase</keyword>
<feature type="domain" description="3-dehydroquinate synthase N-terminal" evidence="18">
    <location>
        <begin position="68"/>
        <end position="180"/>
    </location>
</feature>
<dbReference type="Pfam" id="PF24621">
    <property type="entry name" value="DHQS_C"/>
    <property type="match status" value="1"/>
</dbReference>
<dbReference type="PANTHER" id="PTHR43622:SF7">
    <property type="entry name" value="3-DEHYDROQUINATE SYNTHASE, CHLOROPLASTIC"/>
    <property type="match status" value="1"/>
</dbReference>
<dbReference type="Gene3D" id="3.40.50.1970">
    <property type="match status" value="1"/>
</dbReference>
<comment type="cofactor">
    <cofactor evidence="17">
        <name>Co(2+)</name>
        <dbReference type="ChEBI" id="CHEBI:48828"/>
    </cofactor>
    <cofactor evidence="17">
        <name>Zn(2+)</name>
        <dbReference type="ChEBI" id="CHEBI:29105"/>
    </cofactor>
    <text evidence="17">Binds 1 divalent metal cation per subunit. Can use either Co(2+) or Zn(2+).</text>
</comment>
<keyword evidence="12 17" id="KW-0862">Zinc</keyword>
<evidence type="ECO:0000256" key="8">
    <source>
        <dbReference type="ARBA" id="ARBA00022490"/>
    </source>
</evidence>
<sequence length="361" mass="39380">MIRIPVALPMDSYDIRIDEGGLERLGEYLAELGKVNRALVVSNPVVLRHYGARVVRSLNAAGFETASVTVPAGERHKHLRSVERIYQAALEHRLERSSLIVALGGGVVGDMAGFAASTWLRGIRVAQVPTTLLAMVDAAIGGKTGVNHPVGKNLIGTFHQPCLVLIDPQVLSTLPPREMRAAMAEVIKYGVIWDADLFKRLEQLSSLQRPDGRTLTTLLVRSCQTKAEVVVRDEREGGLRAILNYGHTVGHALESATGYRRYLHGEGVALGMVAAGRVAAALDLWSPEELRRQEALIVKARLPVRWKSDIATEALLLRMQSDKKVEAGKVRFVLPEAIGRVRTGVEVPTEVLRGVLDALRG</sequence>
<evidence type="ECO:0000313" key="20">
    <source>
        <dbReference type="EMBL" id="UFP94566.1"/>
    </source>
</evidence>
<keyword evidence="9 17" id="KW-0028">Amino-acid biosynthesis</keyword>
<dbReference type="InterPro" id="IPR056179">
    <property type="entry name" value="DHQS_C"/>
</dbReference>
<comment type="function">
    <text evidence="17">Catalyzes the conversion of 3-deoxy-D-arabino-heptulosonate 7-phosphate (DAHP) to dehydroquinate (DHQ).</text>
</comment>
<evidence type="ECO:0000256" key="1">
    <source>
        <dbReference type="ARBA" id="ARBA00001393"/>
    </source>
</evidence>
<evidence type="ECO:0000256" key="13">
    <source>
        <dbReference type="ARBA" id="ARBA00023027"/>
    </source>
</evidence>